<name>A0A0F9WE00_9ZZZZ</name>
<gene>
    <name evidence="3" type="ORF">LCGC14_0021460</name>
</gene>
<accession>A0A0F9WE00</accession>
<sequence length="627" mass="66625">MSLLKDKTVLIVGLGLIGGSIARGLATSKACRRILAVGRDEAALQTAMLDGSIHAYATDLATLAPEADLIMITVPTLSVRLILEQLRDLVDDRVIITDAASVKGNVVADARRALGARVSRFVPGHPIAGSERSGYPASRADLFDKRKVILTPLSDNDTLAVHTVMALWQSLGADIHAMSVERHDKVLAGTSHLPHLLAYTLVNTLVDSVSEPDRVQQVFDYAAGGFADFSRIASSDPVMWRDIFLANTQATVDILDAYVTSLQRMRSVLLRADGAALTREFGRAKQVRDEFYLRFQHNAGQRPTAPAGQATAVLTGRPRHSLQGEFRAPASPGTARKYLEDAVAHSSVSRLQGVPEDTETLCLVQSLRANGVPVVGPEQGQVTVYGTGDDILAGSGSGSGSGSGDTADAGHGQSVTVLPAHDFLVLAMSLTACTVTDSRLVLSAVYPGIEGNEHPLLALQQMGADLQFTGKTLLTVTVSAATLRGCDLDFCRNSDAPPLDKDTQDAVTEQILAYIVAGTFADGETRLRVDDVQGNVRVMNACQLWRGLGADIQMAKDVITVRRSVLASGTLACRDDPEIALLSVVLSQRAAGHIDMTGTTAFTLKYPGLVSQLQSLGFGLELGKNND</sequence>
<dbReference type="InterPro" id="IPR050812">
    <property type="entry name" value="Preph/Arog_dehydrog"/>
</dbReference>
<dbReference type="GO" id="GO:0006571">
    <property type="term" value="P:tyrosine biosynthetic process"/>
    <property type="evidence" value="ECO:0007669"/>
    <property type="project" value="InterPro"/>
</dbReference>
<dbReference type="AlphaFoldDB" id="A0A0F9WE00"/>
<protein>
    <recommendedName>
        <fullName evidence="2">Prephenate/arogenate dehydrogenase domain-containing protein</fullName>
    </recommendedName>
</protein>
<dbReference type="PANTHER" id="PTHR21363:SF0">
    <property type="entry name" value="PREPHENATE DEHYDROGENASE [NADP(+)]"/>
    <property type="match status" value="1"/>
</dbReference>
<dbReference type="FunFam" id="3.40.50.720:FF:000208">
    <property type="entry name" value="Prephenate dehydrogenase"/>
    <property type="match status" value="1"/>
</dbReference>
<dbReference type="GO" id="GO:0070403">
    <property type="term" value="F:NAD+ binding"/>
    <property type="evidence" value="ECO:0007669"/>
    <property type="project" value="InterPro"/>
</dbReference>
<dbReference type="InterPro" id="IPR036291">
    <property type="entry name" value="NAD(P)-bd_dom_sf"/>
</dbReference>
<reference evidence="3" key="1">
    <citation type="journal article" date="2015" name="Nature">
        <title>Complex archaea that bridge the gap between prokaryotes and eukaryotes.</title>
        <authorList>
            <person name="Spang A."/>
            <person name="Saw J.H."/>
            <person name="Jorgensen S.L."/>
            <person name="Zaremba-Niedzwiedzka K."/>
            <person name="Martijn J."/>
            <person name="Lind A.E."/>
            <person name="van Eijk R."/>
            <person name="Schleper C."/>
            <person name="Guy L."/>
            <person name="Ettema T.J."/>
        </authorList>
    </citation>
    <scope>NUCLEOTIDE SEQUENCE</scope>
</reference>
<dbReference type="Pfam" id="PF02153">
    <property type="entry name" value="PDH_N"/>
    <property type="match status" value="1"/>
</dbReference>
<dbReference type="SUPFAM" id="SSF51735">
    <property type="entry name" value="NAD(P)-binding Rossmann-fold domains"/>
    <property type="match status" value="1"/>
</dbReference>
<dbReference type="GO" id="GO:0008977">
    <property type="term" value="F:prephenate dehydrogenase (NAD+) activity"/>
    <property type="evidence" value="ECO:0007669"/>
    <property type="project" value="InterPro"/>
</dbReference>
<keyword evidence="1" id="KW-0560">Oxidoreductase</keyword>
<dbReference type="InterPro" id="IPR046826">
    <property type="entry name" value="PDH_N"/>
</dbReference>
<dbReference type="Pfam" id="PF20463">
    <property type="entry name" value="PDH_C"/>
    <property type="match status" value="1"/>
</dbReference>
<evidence type="ECO:0000313" key="3">
    <source>
        <dbReference type="EMBL" id="KKO10663.1"/>
    </source>
</evidence>
<dbReference type="PANTHER" id="PTHR21363">
    <property type="entry name" value="PREPHENATE DEHYDROGENASE"/>
    <property type="match status" value="1"/>
</dbReference>
<evidence type="ECO:0000259" key="2">
    <source>
        <dbReference type="PROSITE" id="PS51176"/>
    </source>
</evidence>
<organism evidence="3">
    <name type="scientific">marine sediment metagenome</name>
    <dbReference type="NCBI Taxonomy" id="412755"/>
    <lineage>
        <taxon>unclassified sequences</taxon>
        <taxon>metagenomes</taxon>
        <taxon>ecological metagenomes</taxon>
    </lineage>
</organism>
<dbReference type="InterPro" id="IPR036968">
    <property type="entry name" value="Enolpyruvate_Tfrase_sf"/>
</dbReference>
<dbReference type="Gene3D" id="3.65.10.10">
    <property type="entry name" value="Enolpyruvate transferase domain"/>
    <property type="match status" value="1"/>
</dbReference>
<dbReference type="SUPFAM" id="SSF55205">
    <property type="entry name" value="EPT/RTPC-like"/>
    <property type="match status" value="1"/>
</dbReference>
<proteinExistence type="predicted"/>
<dbReference type="SUPFAM" id="SSF48179">
    <property type="entry name" value="6-phosphogluconate dehydrogenase C-terminal domain-like"/>
    <property type="match status" value="1"/>
</dbReference>
<dbReference type="GO" id="GO:0016765">
    <property type="term" value="F:transferase activity, transferring alkyl or aryl (other than methyl) groups"/>
    <property type="evidence" value="ECO:0007669"/>
    <property type="project" value="InterPro"/>
</dbReference>
<evidence type="ECO:0000256" key="1">
    <source>
        <dbReference type="ARBA" id="ARBA00023002"/>
    </source>
</evidence>
<dbReference type="InterPro" id="IPR008927">
    <property type="entry name" value="6-PGluconate_DH-like_C_sf"/>
</dbReference>
<dbReference type="InterPro" id="IPR003099">
    <property type="entry name" value="Prephen_DH"/>
</dbReference>
<feature type="domain" description="Prephenate/arogenate dehydrogenase" evidence="2">
    <location>
        <begin position="7"/>
        <end position="299"/>
    </location>
</feature>
<dbReference type="InterPro" id="IPR046825">
    <property type="entry name" value="PDH_C"/>
</dbReference>
<dbReference type="PROSITE" id="PS51176">
    <property type="entry name" value="PDH_ADH"/>
    <property type="match status" value="1"/>
</dbReference>
<dbReference type="InterPro" id="IPR013792">
    <property type="entry name" value="RNA3'P_cycl/enolpyr_Trfase_a/b"/>
</dbReference>
<dbReference type="Gene3D" id="1.10.3660.10">
    <property type="entry name" value="6-phosphogluconate dehydrogenase C-terminal like domain"/>
    <property type="match status" value="1"/>
</dbReference>
<dbReference type="Gene3D" id="3.40.50.720">
    <property type="entry name" value="NAD(P)-binding Rossmann-like Domain"/>
    <property type="match status" value="1"/>
</dbReference>
<comment type="caution">
    <text evidence="3">The sequence shown here is derived from an EMBL/GenBank/DDBJ whole genome shotgun (WGS) entry which is preliminary data.</text>
</comment>
<dbReference type="GO" id="GO:0004665">
    <property type="term" value="F:prephenate dehydrogenase (NADP+) activity"/>
    <property type="evidence" value="ECO:0007669"/>
    <property type="project" value="InterPro"/>
</dbReference>
<dbReference type="EMBL" id="LAZR01000004">
    <property type="protein sequence ID" value="KKO10663.1"/>
    <property type="molecule type" value="Genomic_DNA"/>
</dbReference>